<feature type="domain" description="Indole-3-glycerol phosphate synthase" evidence="9">
    <location>
        <begin position="8"/>
        <end position="258"/>
    </location>
</feature>
<dbReference type="PANTHER" id="PTHR22854:SF2">
    <property type="entry name" value="INDOLE-3-GLYCEROL-PHOSPHATE SYNTHASE"/>
    <property type="match status" value="1"/>
</dbReference>
<gene>
    <name evidence="8" type="primary">trpC</name>
    <name evidence="10" type="ORF">ABR82_01310</name>
</gene>
<dbReference type="FunFam" id="3.20.20.70:FF:000024">
    <property type="entry name" value="Indole-3-glycerol phosphate synthase"/>
    <property type="match status" value="1"/>
</dbReference>
<name>A0A0R2RKA9_9BACT</name>
<evidence type="ECO:0000313" key="10">
    <source>
        <dbReference type="EMBL" id="KRO63060.1"/>
    </source>
</evidence>
<dbReference type="SUPFAM" id="SSF51366">
    <property type="entry name" value="Ribulose-phoshate binding barrel"/>
    <property type="match status" value="1"/>
</dbReference>
<dbReference type="GO" id="GO:0004425">
    <property type="term" value="F:indole-3-glycerol-phosphate synthase activity"/>
    <property type="evidence" value="ECO:0007669"/>
    <property type="project" value="UniProtKB-UniRule"/>
</dbReference>
<keyword evidence="6 8" id="KW-0057">Aromatic amino acid biosynthesis</keyword>
<keyword evidence="3 8" id="KW-0028">Amino-acid biosynthesis</keyword>
<comment type="similarity">
    <text evidence="8">Belongs to the TrpC family.</text>
</comment>
<evidence type="ECO:0000313" key="11">
    <source>
        <dbReference type="Proteomes" id="UP000051269"/>
    </source>
</evidence>
<evidence type="ECO:0000256" key="8">
    <source>
        <dbReference type="HAMAP-Rule" id="MF_00134"/>
    </source>
</evidence>
<dbReference type="AlphaFoldDB" id="A0A0R2RKA9"/>
<keyword evidence="5 8" id="KW-0822">Tryptophan biosynthesis</keyword>
<dbReference type="HAMAP" id="MF_00134_B">
    <property type="entry name" value="IGPS_B"/>
    <property type="match status" value="1"/>
</dbReference>
<dbReference type="InterPro" id="IPR013785">
    <property type="entry name" value="Aldolase_TIM"/>
</dbReference>
<organism evidence="10 11">
    <name type="scientific">Verrucomicrobia subdivision 6 bacterium BACL9 MAG-120507-bin52</name>
    <dbReference type="NCBI Taxonomy" id="1655590"/>
    <lineage>
        <taxon>Bacteria</taxon>
        <taxon>Pseudomonadati</taxon>
        <taxon>Verrucomicrobiota</taxon>
        <taxon>Verrucomicrobiia</taxon>
        <taxon>Verrucomicrobiales</taxon>
        <taxon>Verrucomicrobia subdivision 6</taxon>
    </lineage>
</organism>
<dbReference type="InterPro" id="IPR013798">
    <property type="entry name" value="Indole-3-glycerol_P_synth_dom"/>
</dbReference>
<evidence type="ECO:0000256" key="2">
    <source>
        <dbReference type="ARBA" id="ARBA00004696"/>
    </source>
</evidence>
<comment type="caution">
    <text evidence="10">The sequence shown here is derived from an EMBL/GenBank/DDBJ whole genome shotgun (WGS) entry which is preliminary data.</text>
</comment>
<dbReference type="Proteomes" id="UP000051269">
    <property type="component" value="Unassembled WGS sequence"/>
</dbReference>
<reference evidence="10 11" key="1">
    <citation type="submission" date="2015-10" db="EMBL/GenBank/DDBJ databases">
        <title>Metagenome-Assembled Genomes uncover a global brackish microbiome.</title>
        <authorList>
            <person name="Hugerth L.W."/>
            <person name="Larsson J."/>
            <person name="Alneberg J."/>
            <person name="Lindh M.V."/>
            <person name="Legrand C."/>
            <person name="Pinhassi J."/>
            <person name="Andersson A.F."/>
        </authorList>
    </citation>
    <scope>NUCLEOTIDE SEQUENCE [LARGE SCALE GENOMIC DNA]</scope>
    <source>
        <strain evidence="10">BACL18 MAG-120507-bin52</strain>
    </source>
</reference>
<protein>
    <recommendedName>
        <fullName evidence="8">Indole-3-glycerol phosphate synthase</fullName>
        <shortName evidence="8">IGPS</shortName>
        <ecNumber evidence="8">4.1.1.48</ecNumber>
    </recommendedName>
</protein>
<dbReference type="CDD" id="cd00331">
    <property type="entry name" value="IGPS"/>
    <property type="match status" value="1"/>
</dbReference>
<evidence type="ECO:0000256" key="3">
    <source>
        <dbReference type="ARBA" id="ARBA00022605"/>
    </source>
</evidence>
<dbReference type="EC" id="4.1.1.48" evidence="8"/>
<proteinExistence type="inferred from homology"/>
<comment type="catalytic activity">
    <reaction evidence="1 8">
        <text>1-(2-carboxyphenylamino)-1-deoxy-D-ribulose 5-phosphate + H(+) = (1S,2R)-1-C-(indol-3-yl)glycerol 3-phosphate + CO2 + H2O</text>
        <dbReference type="Rhea" id="RHEA:23476"/>
        <dbReference type="ChEBI" id="CHEBI:15377"/>
        <dbReference type="ChEBI" id="CHEBI:15378"/>
        <dbReference type="ChEBI" id="CHEBI:16526"/>
        <dbReference type="ChEBI" id="CHEBI:58613"/>
        <dbReference type="ChEBI" id="CHEBI:58866"/>
        <dbReference type="EC" id="4.1.1.48"/>
    </reaction>
</comment>
<evidence type="ECO:0000256" key="7">
    <source>
        <dbReference type="ARBA" id="ARBA00023239"/>
    </source>
</evidence>
<dbReference type="UniPathway" id="UPA00035">
    <property type="reaction ID" value="UER00043"/>
</dbReference>
<dbReference type="InterPro" id="IPR045186">
    <property type="entry name" value="Indole-3-glycerol_P_synth"/>
</dbReference>
<dbReference type="GO" id="GO:0004640">
    <property type="term" value="F:phosphoribosylanthranilate isomerase activity"/>
    <property type="evidence" value="ECO:0007669"/>
    <property type="project" value="TreeGrafter"/>
</dbReference>
<keyword evidence="7 8" id="KW-0456">Lyase</keyword>
<dbReference type="Gene3D" id="3.20.20.70">
    <property type="entry name" value="Aldolase class I"/>
    <property type="match status" value="1"/>
</dbReference>
<dbReference type="PANTHER" id="PTHR22854">
    <property type="entry name" value="TRYPTOPHAN BIOSYNTHESIS PROTEIN"/>
    <property type="match status" value="1"/>
</dbReference>
<dbReference type="InterPro" id="IPR011060">
    <property type="entry name" value="RibuloseP-bd_barrel"/>
</dbReference>
<evidence type="ECO:0000256" key="6">
    <source>
        <dbReference type="ARBA" id="ARBA00023141"/>
    </source>
</evidence>
<dbReference type="EMBL" id="LIBO01000010">
    <property type="protein sequence ID" value="KRO63060.1"/>
    <property type="molecule type" value="Genomic_DNA"/>
</dbReference>
<dbReference type="NCBIfam" id="NF001377">
    <property type="entry name" value="PRK00278.2-4"/>
    <property type="match status" value="1"/>
</dbReference>
<evidence type="ECO:0000256" key="4">
    <source>
        <dbReference type="ARBA" id="ARBA00022793"/>
    </source>
</evidence>
<evidence type="ECO:0000256" key="5">
    <source>
        <dbReference type="ARBA" id="ARBA00022822"/>
    </source>
</evidence>
<evidence type="ECO:0000259" key="9">
    <source>
        <dbReference type="Pfam" id="PF00218"/>
    </source>
</evidence>
<dbReference type="Pfam" id="PF00218">
    <property type="entry name" value="IGPS"/>
    <property type="match status" value="1"/>
</dbReference>
<keyword evidence="4 8" id="KW-0210">Decarboxylase</keyword>
<sequence>MKSGADRLAEILATKRQEAAAIESMKGEFRRQALLRNDFRGFRSNLFQPGIVTVIAECKAASPTAGSIVTSYDPVAQAKLYEAGGAGAISVLTDAEYFRGSLDHMRQVRAEVAVPVLRKDFILTEAQVYESVAAGSDAFLLIVAALTDEELKRLYDLGKTLQSDVLVEVHDLAEMDRALEAGVDIIGINNRNLHTFAVDLGTTEELASEIPSDCLGISESGIRTREDVKRVEAEGIYCVLVGETLMRDGDPAGALRRLRG</sequence>
<dbReference type="GO" id="GO:0000162">
    <property type="term" value="P:L-tryptophan biosynthetic process"/>
    <property type="evidence" value="ECO:0007669"/>
    <property type="project" value="UniProtKB-UniRule"/>
</dbReference>
<accession>A0A0R2RKA9</accession>
<comment type="pathway">
    <text evidence="2 8">Amino-acid biosynthesis; L-tryptophan biosynthesis; L-tryptophan from chorismate: step 4/5.</text>
</comment>
<evidence type="ECO:0000256" key="1">
    <source>
        <dbReference type="ARBA" id="ARBA00001633"/>
    </source>
</evidence>